<reference evidence="2" key="1">
    <citation type="submission" date="2019-08" db="EMBL/GenBank/DDBJ databases">
        <authorList>
            <person name="Kucharzyk K."/>
            <person name="Murdoch R.W."/>
            <person name="Higgins S."/>
            <person name="Loffler F."/>
        </authorList>
    </citation>
    <scope>NUCLEOTIDE SEQUENCE</scope>
</reference>
<comment type="caution">
    <text evidence="2">The sequence shown here is derived from an EMBL/GenBank/DDBJ whole genome shotgun (WGS) entry which is preliminary data.</text>
</comment>
<dbReference type="EMBL" id="VSSQ01000012">
    <property type="protein sequence ID" value="MPL60409.1"/>
    <property type="molecule type" value="Genomic_DNA"/>
</dbReference>
<protein>
    <submittedName>
        <fullName evidence="2">Uncharacterized protein</fullName>
    </submittedName>
</protein>
<accession>A0A644T0U3</accession>
<dbReference type="AlphaFoldDB" id="A0A644T0U3"/>
<keyword evidence="1" id="KW-1133">Transmembrane helix</keyword>
<gene>
    <name evidence="2" type="ORF">SDC9_05970</name>
</gene>
<name>A0A644T0U3_9ZZZZ</name>
<keyword evidence="1" id="KW-0472">Membrane</keyword>
<organism evidence="2">
    <name type="scientific">bioreactor metagenome</name>
    <dbReference type="NCBI Taxonomy" id="1076179"/>
    <lineage>
        <taxon>unclassified sequences</taxon>
        <taxon>metagenomes</taxon>
        <taxon>ecological metagenomes</taxon>
    </lineage>
</organism>
<evidence type="ECO:0000313" key="2">
    <source>
        <dbReference type="EMBL" id="MPL60409.1"/>
    </source>
</evidence>
<sequence length="436" mass="52869">MEFYKNIFIKYLIRNFNNYLGRDLYFRILYKKSITEYLEFVDSNEDYKKFSNEQSGSMCKIEIFDMLDNNGMNKLIRSLYKLNDKKYKVKNNFRKPPKFKNLRYTQMQINHTGSGILAEIILKENEFISTINLAYTQINNQEFVICYAFWLNKMINSHERSSSFIRNNIKNTFKGQYQSVYNMKQIIKGGMEEILKIEESFFRDIFQSYIVNNLYTKFGIKYKLPILFYNQFSSELEVELRTPFLSKSFFNKKDKCYLWINMWKDEPSLDVFYFTDVIPDIDFISYFQYLGNEFYYYIFEHIECAELNSRIGKYLNFKKKYVTQGDCHWVIDKIKTIGDSKLRYTPYIIEHIEKMNDDWENYENGEKTNKKFLKYPEYLTRYEAIYKEHLVYFNNLFSVQNNTLVLRVAKRTFYFTIIGILLTCISIWVTYLTSQH</sequence>
<feature type="transmembrane region" description="Helical" evidence="1">
    <location>
        <begin position="413"/>
        <end position="433"/>
    </location>
</feature>
<keyword evidence="1" id="KW-0812">Transmembrane</keyword>
<proteinExistence type="predicted"/>
<evidence type="ECO:0000256" key="1">
    <source>
        <dbReference type="SAM" id="Phobius"/>
    </source>
</evidence>